<keyword evidence="2" id="KW-1134">Transmembrane beta strand</keyword>
<dbReference type="GO" id="GO:0009279">
    <property type="term" value="C:cell outer membrane"/>
    <property type="evidence" value="ECO:0007669"/>
    <property type="project" value="UniProtKB-UniRule"/>
</dbReference>
<keyword evidence="4" id="KW-0732">Signal</keyword>
<dbReference type="Gene3D" id="3.10.20.310">
    <property type="entry name" value="membrane protein fhac"/>
    <property type="match status" value="2"/>
</dbReference>
<sequence length="519" mass="58696">MKVAGATRPAGRHLEVDFSIEEGRRYLAGPVNFSGDLLHTPEKLRALVRMKDGAPYSQAGLEADRSALLNLYRDDGYLKARVEPVAVFNAASERVDLGYQVNPGPVVEVEGIEVSGNTRTREGVIRREIKLAPGDRFDGRQLRRSIENLRDLNYFEDVNIQPEEGSAPEKAVLNFEVKERERTGNLMFGAGYSSVDGLIGLLAVEQNNFDWHNPPSFIGGGQTLRLSSDFGRQRQGYSLSFTNPYIYDRPVLFGFDLYDRARDYDEFDERRTGGGLRFGRRVNNYWSVSAMPRAERVDVSDISPFASTEYLKEEGENDIYSLTLAAARDTRDSRLRTTRGTRQELSYKYAGGWLGGDRDFWRGDYDFTYYRKLGPAWTFSSQTRLGIADTMGSTSDVPVYERYFCGGARTVRGYEDRSLGPLDASGLAKGGNFTLIQNLEFSRPIYQDILHLVLFADSGQAWWRANDFDFSELKSSLGAGLRLKVPIFPLPIKLDYGYALDPLPGEDSGRWHFLIDWWF</sequence>
<evidence type="ECO:0000256" key="6">
    <source>
        <dbReference type="ARBA" id="ARBA00023136"/>
    </source>
</evidence>
<keyword evidence="6" id="KW-0472">Membrane</keyword>
<gene>
    <name evidence="10" type="primary">bamA</name>
    <name evidence="10" type="ORF">BWY73_01328</name>
</gene>
<evidence type="ECO:0000256" key="2">
    <source>
        <dbReference type="ARBA" id="ARBA00022452"/>
    </source>
</evidence>
<evidence type="ECO:0000256" key="1">
    <source>
        <dbReference type="ARBA" id="ARBA00004370"/>
    </source>
</evidence>
<evidence type="ECO:0000256" key="5">
    <source>
        <dbReference type="ARBA" id="ARBA00022737"/>
    </source>
</evidence>
<feature type="domain" description="POTRA" evidence="9">
    <location>
        <begin position="107"/>
        <end position="180"/>
    </location>
</feature>
<dbReference type="EMBL" id="MWAK01000264">
    <property type="protein sequence ID" value="OPZ90393.1"/>
    <property type="molecule type" value="Genomic_DNA"/>
</dbReference>
<evidence type="ECO:0000256" key="4">
    <source>
        <dbReference type="ARBA" id="ARBA00022729"/>
    </source>
</evidence>
<keyword evidence="7" id="KW-0998">Cell outer membrane</keyword>
<evidence type="ECO:0000256" key="8">
    <source>
        <dbReference type="NCBIfam" id="TIGR03303"/>
    </source>
</evidence>
<dbReference type="InterPro" id="IPR039910">
    <property type="entry name" value="D15-like"/>
</dbReference>
<comment type="subcellular location">
    <subcellularLocation>
        <location evidence="1">Membrane</location>
    </subcellularLocation>
</comment>
<dbReference type="Pfam" id="PF01103">
    <property type="entry name" value="Omp85"/>
    <property type="match status" value="1"/>
</dbReference>
<dbReference type="InterPro" id="IPR023707">
    <property type="entry name" value="OM_assembly_BamA"/>
</dbReference>
<dbReference type="PANTHER" id="PTHR12815">
    <property type="entry name" value="SORTING AND ASSEMBLY MACHINERY SAMM50 PROTEIN FAMILY MEMBER"/>
    <property type="match status" value="1"/>
</dbReference>
<feature type="domain" description="POTRA" evidence="9">
    <location>
        <begin position="26"/>
        <end position="104"/>
    </location>
</feature>
<dbReference type="InterPro" id="IPR034746">
    <property type="entry name" value="POTRA"/>
</dbReference>
<dbReference type="AlphaFoldDB" id="A0A1V5MAX7"/>
<dbReference type="PANTHER" id="PTHR12815:SF47">
    <property type="entry name" value="TRANSLOCATION AND ASSEMBLY MODULE SUBUNIT TAMA"/>
    <property type="match status" value="1"/>
</dbReference>
<organism evidence="10">
    <name type="scientific">candidate division TA06 bacterium ADurb.Bin417</name>
    <dbReference type="NCBI Taxonomy" id="1852828"/>
    <lineage>
        <taxon>Bacteria</taxon>
        <taxon>Bacteria division TA06</taxon>
    </lineage>
</organism>
<dbReference type="Pfam" id="PF07244">
    <property type="entry name" value="POTRA"/>
    <property type="match status" value="2"/>
</dbReference>
<dbReference type="GO" id="GO:0071709">
    <property type="term" value="P:membrane assembly"/>
    <property type="evidence" value="ECO:0007669"/>
    <property type="project" value="InterPro"/>
</dbReference>
<proteinExistence type="predicted"/>
<evidence type="ECO:0000313" key="10">
    <source>
        <dbReference type="EMBL" id="OPZ90393.1"/>
    </source>
</evidence>
<dbReference type="Gene3D" id="2.40.160.50">
    <property type="entry name" value="membrane protein fhac: a member of the omp85/tpsb transporter family"/>
    <property type="match status" value="1"/>
</dbReference>
<dbReference type="InterPro" id="IPR000184">
    <property type="entry name" value="Bac_surfAg_D15"/>
</dbReference>
<accession>A0A1V5MAX7</accession>
<keyword evidence="5" id="KW-0677">Repeat</keyword>
<dbReference type="PROSITE" id="PS51779">
    <property type="entry name" value="POTRA"/>
    <property type="match status" value="2"/>
</dbReference>
<reference evidence="10" key="1">
    <citation type="submission" date="2017-02" db="EMBL/GenBank/DDBJ databases">
        <title>Delving into the versatile metabolic prowess of the omnipresent phylum Bacteroidetes.</title>
        <authorList>
            <person name="Nobu M.K."/>
            <person name="Mei R."/>
            <person name="Narihiro T."/>
            <person name="Kuroda K."/>
            <person name="Liu W.-T."/>
        </authorList>
    </citation>
    <scope>NUCLEOTIDE SEQUENCE</scope>
    <source>
        <strain evidence="10">ADurb.Bin417</strain>
    </source>
</reference>
<evidence type="ECO:0000256" key="3">
    <source>
        <dbReference type="ARBA" id="ARBA00022692"/>
    </source>
</evidence>
<dbReference type="Proteomes" id="UP000485484">
    <property type="component" value="Unassembled WGS sequence"/>
</dbReference>
<dbReference type="InterPro" id="IPR010827">
    <property type="entry name" value="BamA/TamA_POTRA"/>
</dbReference>
<evidence type="ECO:0000259" key="9">
    <source>
        <dbReference type="PROSITE" id="PS51779"/>
    </source>
</evidence>
<dbReference type="NCBIfam" id="TIGR03303">
    <property type="entry name" value="OM_YaeT"/>
    <property type="match status" value="1"/>
</dbReference>
<keyword evidence="3" id="KW-0812">Transmembrane</keyword>
<comment type="caution">
    <text evidence="10">The sequence shown here is derived from an EMBL/GenBank/DDBJ whole genome shotgun (WGS) entry which is preliminary data.</text>
</comment>
<evidence type="ECO:0000256" key="7">
    <source>
        <dbReference type="ARBA" id="ARBA00023237"/>
    </source>
</evidence>
<protein>
    <recommendedName>
        <fullName evidence="8">Outer membrane protein assembly factor BamA</fullName>
    </recommendedName>
</protein>
<name>A0A1V5MAX7_UNCT6</name>